<dbReference type="PANTHER" id="PTHR36571">
    <property type="entry name" value="PROTEIN YGIW"/>
    <property type="match status" value="1"/>
</dbReference>
<gene>
    <name evidence="3" type="ORF">VII00023_20110</name>
</gene>
<dbReference type="InterPro" id="IPR036700">
    <property type="entry name" value="BOBF_sf"/>
</dbReference>
<proteinExistence type="predicted"/>
<dbReference type="RefSeq" id="WP_006710542.1">
    <property type="nucleotide sequence ID" value="NZ_AFWF01000013.1"/>
</dbReference>
<reference evidence="3 4" key="1">
    <citation type="journal article" date="2012" name="Int. J. Syst. Evol. Microbiol.">
        <title>Vibrio caribbeanicus sp. nov., isolated from the marine sponge Scleritoderma cyanea.</title>
        <authorList>
            <person name="Hoffmann M."/>
            <person name="Monday S.R."/>
            <person name="Allard M.W."/>
            <person name="Strain E.A."/>
            <person name="Whittaker P."/>
            <person name="Naum M."/>
            <person name="McCarthy P.J."/>
            <person name="Lopez J.V."/>
            <person name="Fischer M."/>
            <person name="Brown E.W."/>
        </authorList>
    </citation>
    <scope>NUCLEOTIDE SEQUENCE [LARGE SCALE GENOMIC DNA]</scope>
    <source>
        <strain evidence="3 4">ATCC 700023</strain>
    </source>
</reference>
<dbReference type="PANTHER" id="PTHR36571:SF1">
    <property type="entry name" value="PROTEIN YGIW"/>
    <property type="match status" value="1"/>
</dbReference>
<evidence type="ECO:0000256" key="1">
    <source>
        <dbReference type="ARBA" id="ARBA00022729"/>
    </source>
</evidence>
<keyword evidence="4" id="KW-1185">Reference proteome</keyword>
<dbReference type="OrthoDB" id="598245at2"/>
<dbReference type="SUPFAM" id="SSF101756">
    <property type="entry name" value="Hypothetical protein YgiW"/>
    <property type="match status" value="1"/>
</dbReference>
<comment type="caution">
    <text evidence="3">The sequence shown here is derived from an EMBL/GenBank/DDBJ whole genome shotgun (WGS) entry which is preliminary data.</text>
</comment>
<dbReference type="Gene3D" id="2.40.50.200">
    <property type="entry name" value="Bacterial OB-fold"/>
    <property type="match status" value="1"/>
</dbReference>
<feature type="signal peptide" evidence="2">
    <location>
        <begin position="1"/>
        <end position="20"/>
    </location>
</feature>
<sequence>MKTKLLLTLAALTTSTSIFAQGYSGVNNSVVGFQGPSQGIKSVQQVLDAGLFSDDMPVTLTGYLKASLGGEMYLFTDGTSDISVEIDHDKWWGQVANPETRVQIFGEIDKDFMGTKIDVEVLKVL</sequence>
<feature type="chain" id="PRO_5003386331" evidence="2">
    <location>
        <begin position="21"/>
        <end position="125"/>
    </location>
</feature>
<dbReference type="InterPro" id="IPR005220">
    <property type="entry name" value="CarO-like"/>
</dbReference>
<dbReference type="Pfam" id="PF04076">
    <property type="entry name" value="BOF"/>
    <property type="match status" value="1"/>
</dbReference>
<dbReference type="Proteomes" id="UP000004605">
    <property type="component" value="Unassembled WGS sequence"/>
</dbReference>
<evidence type="ECO:0000256" key="2">
    <source>
        <dbReference type="SAM" id="SignalP"/>
    </source>
</evidence>
<protein>
    <submittedName>
        <fullName evidence="3">Protein YgiW</fullName>
    </submittedName>
</protein>
<organism evidence="3 4">
    <name type="scientific">Vibrio ichthyoenteri ATCC 700023</name>
    <dbReference type="NCBI Taxonomy" id="870968"/>
    <lineage>
        <taxon>Bacteria</taxon>
        <taxon>Pseudomonadati</taxon>
        <taxon>Pseudomonadota</taxon>
        <taxon>Gammaproteobacteria</taxon>
        <taxon>Vibrionales</taxon>
        <taxon>Vibrionaceae</taxon>
        <taxon>Vibrio</taxon>
    </lineage>
</organism>
<name>F9RXE5_9VIBR</name>
<dbReference type="AlphaFoldDB" id="F9RXE5"/>
<evidence type="ECO:0000313" key="4">
    <source>
        <dbReference type="Proteomes" id="UP000004605"/>
    </source>
</evidence>
<evidence type="ECO:0000313" key="3">
    <source>
        <dbReference type="EMBL" id="EGU48128.1"/>
    </source>
</evidence>
<dbReference type="EMBL" id="AFWF01000013">
    <property type="protein sequence ID" value="EGU48128.1"/>
    <property type="molecule type" value="Genomic_DNA"/>
</dbReference>
<accession>F9RXE5</accession>
<dbReference type="NCBIfam" id="NF033674">
    <property type="entry name" value="stress_OB_fold"/>
    <property type="match status" value="1"/>
</dbReference>
<keyword evidence="1 2" id="KW-0732">Signal</keyword>